<dbReference type="Gene3D" id="3.30.70.270">
    <property type="match status" value="1"/>
</dbReference>
<proteinExistence type="predicted"/>
<feature type="transmembrane region" description="Helical" evidence="1">
    <location>
        <begin position="219"/>
        <end position="239"/>
    </location>
</feature>
<organism evidence="3 4">
    <name type="scientific">Paractinoplanes bogorensis</name>
    <dbReference type="NCBI Taxonomy" id="1610840"/>
    <lineage>
        <taxon>Bacteria</taxon>
        <taxon>Bacillati</taxon>
        <taxon>Actinomycetota</taxon>
        <taxon>Actinomycetes</taxon>
        <taxon>Micromonosporales</taxon>
        <taxon>Micromonosporaceae</taxon>
        <taxon>Paractinoplanes</taxon>
    </lineage>
</organism>
<reference evidence="3 4" key="1">
    <citation type="submission" date="2021-06" db="EMBL/GenBank/DDBJ databases">
        <title>Actinoplanes lichenicola sp. nov., and Actinoplanes ovalisporus sp. nov., isolated from lichen in Thailand.</title>
        <authorList>
            <person name="Saeng-In P."/>
            <person name="Kanchanasin P."/>
            <person name="Yuki M."/>
            <person name="Kudo T."/>
            <person name="Ohkuma M."/>
            <person name="Phongsopitanun W."/>
            <person name="Tanasupawat S."/>
        </authorList>
    </citation>
    <scope>NUCLEOTIDE SEQUENCE [LARGE SCALE GENOMIC DNA]</scope>
    <source>
        <strain evidence="3 4">NBRC 110975</strain>
    </source>
</reference>
<feature type="transmembrane region" description="Helical" evidence="1">
    <location>
        <begin position="188"/>
        <end position="213"/>
    </location>
</feature>
<dbReference type="RefSeq" id="WP_215786219.1">
    <property type="nucleotide sequence ID" value="NZ_JAHKKG010000003.1"/>
</dbReference>
<evidence type="ECO:0000313" key="4">
    <source>
        <dbReference type="Proteomes" id="UP001519654"/>
    </source>
</evidence>
<dbReference type="SUPFAM" id="SSF55073">
    <property type="entry name" value="Nucleotide cyclase"/>
    <property type="match status" value="1"/>
</dbReference>
<feature type="transmembrane region" description="Helical" evidence="1">
    <location>
        <begin position="31"/>
        <end position="51"/>
    </location>
</feature>
<keyword evidence="1" id="KW-0812">Transmembrane</keyword>
<accession>A0ABS5YKM9</accession>
<dbReference type="InterPro" id="IPR043128">
    <property type="entry name" value="Rev_trsase/Diguanyl_cyclase"/>
</dbReference>
<gene>
    <name evidence="3" type="ORF">KOI35_11070</name>
</gene>
<dbReference type="Pfam" id="PF00990">
    <property type="entry name" value="GGDEF"/>
    <property type="match status" value="1"/>
</dbReference>
<feature type="transmembrane region" description="Helical" evidence="1">
    <location>
        <begin position="260"/>
        <end position="278"/>
    </location>
</feature>
<comment type="caution">
    <text evidence="3">The sequence shown here is derived from an EMBL/GenBank/DDBJ whole genome shotgun (WGS) entry which is preliminary data.</text>
</comment>
<dbReference type="PANTHER" id="PTHR46663:SF2">
    <property type="entry name" value="GGDEF DOMAIN-CONTAINING PROTEIN"/>
    <property type="match status" value="1"/>
</dbReference>
<evidence type="ECO:0000259" key="2">
    <source>
        <dbReference type="PROSITE" id="PS50887"/>
    </source>
</evidence>
<keyword evidence="1" id="KW-1133">Transmembrane helix</keyword>
<dbReference type="SMART" id="SM00267">
    <property type="entry name" value="GGDEF"/>
    <property type="match status" value="1"/>
</dbReference>
<feature type="transmembrane region" description="Helical" evidence="1">
    <location>
        <begin position="159"/>
        <end position="181"/>
    </location>
</feature>
<evidence type="ECO:0000256" key="1">
    <source>
        <dbReference type="SAM" id="Phobius"/>
    </source>
</evidence>
<feature type="transmembrane region" description="Helical" evidence="1">
    <location>
        <begin position="63"/>
        <end position="83"/>
    </location>
</feature>
<dbReference type="PROSITE" id="PS50887">
    <property type="entry name" value="GGDEF"/>
    <property type="match status" value="1"/>
</dbReference>
<keyword evidence="1" id="KW-0472">Membrane</keyword>
<feature type="transmembrane region" description="Helical" evidence="1">
    <location>
        <begin position="284"/>
        <end position="303"/>
    </location>
</feature>
<protein>
    <submittedName>
        <fullName evidence="3">GGDEF domain-containing protein</fullName>
    </submittedName>
</protein>
<dbReference type="CDD" id="cd01949">
    <property type="entry name" value="GGDEF"/>
    <property type="match status" value="1"/>
</dbReference>
<dbReference type="Proteomes" id="UP001519654">
    <property type="component" value="Unassembled WGS sequence"/>
</dbReference>
<keyword evidence="4" id="KW-1185">Reference proteome</keyword>
<dbReference type="NCBIfam" id="TIGR00254">
    <property type="entry name" value="GGDEF"/>
    <property type="match status" value="1"/>
</dbReference>
<evidence type="ECO:0000313" key="3">
    <source>
        <dbReference type="EMBL" id="MBU2664031.1"/>
    </source>
</evidence>
<dbReference type="PANTHER" id="PTHR46663">
    <property type="entry name" value="DIGUANYLATE CYCLASE DGCT-RELATED"/>
    <property type="match status" value="1"/>
</dbReference>
<feature type="domain" description="GGDEF" evidence="2">
    <location>
        <begin position="352"/>
        <end position="478"/>
    </location>
</feature>
<dbReference type="InterPro" id="IPR029787">
    <property type="entry name" value="Nucleotide_cyclase"/>
</dbReference>
<dbReference type="InterPro" id="IPR000160">
    <property type="entry name" value="GGDEF_dom"/>
</dbReference>
<dbReference type="InterPro" id="IPR052163">
    <property type="entry name" value="DGC-Regulatory_Protein"/>
</dbReference>
<feature type="transmembrane region" description="Helical" evidence="1">
    <location>
        <begin position="99"/>
        <end position="121"/>
    </location>
</feature>
<name>A0ABS5YKM9_9ACTN</name>
<feature type="transmembrane region" description="Helical" evidence="1">
    <location>
        <begin position="128"/>
        <end position="147"/>
    </location>
</feature>
<dbReference type="EMBL" id="JAHKKG010000003">
    <property type="protein sequence ID" value="MBU2664031.1"/>
    <property type="molecule type" value="Genomic_DNA"/>
</dbReference>
<sequence>MNPRARAAGALFLCALLQIWLTTTGHPAWLVVPAGLATTALAFAAAGRHAVLAHRETGRARSAWIFTSAATGLWALGSAFYTLDSVRGTNVAPPRLGDWLSLAAALLAPGVLLAGPSAPVARDIQVRLGLDGLMVATALFVPAWPLLLHPTQQLLGNAGGLLAISIPATHIVCLAIAVVLLSRSRAGAANAVTALAGAFAVFAASVLVYLAVALRGGSWQVHSMAGLFATATVLLLLAGRLPMPVDSRPWLEAPTGVRAALPYVPVVLAYGTAAVLQQRGQIDGVAVAAVLLLTALVLGRQFLALRTTGLLLAELSEQRRQLAHQATHDDLTGLANRKLLNTRIAGALDAGGGVALLLADLDGFKQVNDESGHPAGDDVLIRVAAALHRAVPPDALVARLGGDEFAILLHPASSSALDTASRVIDEVSALGESRVGVSVGVVHEPGGGATVSSLLTHADAALYEAKRAGKGCVRVYNTFETART</sequence>